<gene>
    <name evidence="12" type="ORF">B0A48_16299</name>
</gene>
<evidence type="ECO:0000256" key="2">
    <source>
        <dbReference type="ARBA" id="ARBA00004496"/>
    </source>
</evidence>
<evidence type="ECO:0000256" key="8">
    <source>
        <dbReference type="ARBA" id="ARBA00023274"/>
    </source>
</evidence>
<dbReference type="Gene3D" id="1.25.40.10">
    <property type="entry name" value="Tetratricopeptide repeat domain"/>
    <property type="match status" value="1"/>
</dbReference>
<evidence type="ECO:0000259" key="11">
    <source>
        <dbReference type="Pfam" id="PF08492"/>
    </source>
</evidence>
<proteinExistence type="inferred from homology"/>
<keyword evidence="6" id="KW-0256">Endoplasmic reticulum</keyword>
<comment type="caution">
    <text evidence="12">The sequence shown here is derived from an EMBL/GenBank/DDBJ whole genome shotgun (WGS) entry which is preliminary data.</text>
</comment>
<accession>A0A1V8SFR6</accession>
<evidence type="ECO:0000256" key="6">
    <source>
        <dbReference type="ARBA" id="ARBA00022824"/>
    </source>
</evidence>
<reference evidence="13" key="1">
    <citation type="submission" date="2017-03" db="EMBL/GenBank/DDBJ databases">
        <title>Genomes of endolithic fungi from Antarctica.</title>
        <authorList>
            <person name="Coleine C."/>
            <person name="Masonjones S."/>
            <person name="Stajich J.E."/>
        </authorList>
    </citation>
    <scope>NUCLEOTIDE SEQUENCE [LARGE SCALE GENOMIC DNA]</scope>
    <source>
        <strain evidence="13">CCFEE 5527</strain>
    </source>
</reference>
<dbReference type="PIRSF" id="PIRSF038922">
    <property type="entry name" value="SRP72"/>
    <property type="match status" value="1"/>
</dbReference>
<keyword evidence="8 9" id="KW-0687">Ribonucleoprotein</keyword>
<dbReference type="Pfam" id="PF08492">
    <property type="entry name" value="SRP72"/>
    <property type="match status" value="1"/>
</dbReference>
<feature type="domain" description="Signal recognition particle SRP72 subunit RNA-binding" evidence="11">
    <location>
        <begin position="537"/>
        <end position="588"/>
    </location>
</feature>
<evidence type="ECO:0000313" key="13">
    <source>
        <dbReference type="Proteomes" id="UP000192596"/>
    </source>
</evidence>
<keyword evidence="5 9" id="KW-0963">Cytoplasm</keyword>
<evidence type="ECO:0000256" key="4">
    <source>
        <dbReference type="ARBA" id="ARBA00018350"/>
    </source>
</evidence>
<keyword evidence="7 9" id="KW-0733">Signal recognition particle</keyword>
<dbReference type="GO" id="GO:0008312">
    <property type="term" value="F:7S RNA binding"/>
    <property type="evidence" value="ECO:0007669"/>
    <property type="project" value="InterPro"/>
</dbReference>
<dbReference type="GO" id="GO:0043022">
    <property type="term" value="F:ribosome binding"/>
    <property type="evidence" value="ECO:0007669"/>
    <property type="project" value="TreeGrafter"/>
</dbReference>
<sequence>MASTLTSLLSKSTIEDHAEILSAAQKSITQSKGGTSDVTTQRTALVALLKLDRFAEAVAFVDTYPKLKAEANLEYAYALYKAGRPAEAAEVAAKGEDGGRGLRHVEAQSRYRAEEFVKARELYAELSGEREEDAEADLRVNAGATEVQLQFSGATSKKRKVEREDLEAFETAYNAACGCIARNELGQAEVLLKRAEALAGELSESEREAEIGPIRAQRVYVLLRLGKKEEAEALAKEVKVEGLEDETSIYVARVNGMLAERKGDGNAFLEERMLGKGIEEDGTDMPFGYQRGVLDENRFALDLGMMKFGGLRASTKAVLGKQDAPTLDEKINGLAVINAAAHAKSQSGKEALKHILPLLEKLPNDVGLLLTIVQLYVLTGNAPSAINLVEKFTDRLEQTGSSADDVRFAPGLVGVTTALYNSQNRRDPAREAFARAAEHWRSKGSEWPAGITELLRAAGSSLLDSEEPEHQKLARAIFADLHEADSSDRYAAAGLLASGSTDASASTLTPLPRLLASIDASALESAGIASLPRPTAQSTKRPASTSTPAAPKPHKKPRPGKLPKEYDPAKTPDPERWLPLKDRSTYRPPKGKKGKGRRDMLAQGATGGDESKESSRPGTPGGEVVKGKAPAPAKKKGKKK</sequence>
<comment type="subcellular location">
    <subcellularLocation>
        <location evidence="2 9">Cytoplasm</location>
    </subcellularLocation>
    <subcellularLocation>
        <location evidence="1">Endoplasmic reticulum</location>
    </subcellularLocation>
</comment>
<dbReference type="STRING" id="1507870.A0A1V8SFR6"/>
<dbReference type="AlphaFoldDB" id="A0A1V8SFR6"/>
<dbReference type="EMBL" id="NAJO01000049">
    <property type="protein sequence ID" value="OQN97994.1"/>
    <property type="molecule type" value="Genomic_DNA"/>
</dbReference>
<dbReference type="OrthoDB" id="5421607at2759"/>
<evidence type="ECO:0000313" key="12">
    <source>
        <dbReference type="EMBL" id="OQN97994.1"/>
    </source>
</evidence>
<feature type="compositionally biased region" description="Basic and acidic residues" evidence="10">
    <location>
        <begin position="562"/>
        <end position="585"/>
    </location>
</feature>
<evidence type="ECO:0000256" key="5">
    <source>
        <dbReference type="ARBA" id="ARBA00022490"/>
    </source>
</evidence>
<dbReference type="InterPro" id="IPR011990">
    <property type="entry name" value="TPR-like_helical_dom_sf"/>
</dbReference>
<protein>
    <recommendedName>
        <fullName evidence="4 9">Signal recognition particle subunit SRP72</fullName>
    </recommendedName>
</protein>
<evidence type="ECO:0000256" key="9">
    <source>
        <dbReference type="PIRNR" id="PIRNR038922"/>
    </source>
</evidence>
<evidence type="ECO:0000256" key="10">
    <source>
        <dbReference type="SAM" id="MobiDB-lite"/>
    </source>
</evidence>
<dbReference type="GO" id="GO:0006614">
    <property type="term" value="P:SRP-dependent cotranslational protein targeting to membrane"/>
    <property type="evidence" value="ECO:0007669"/>
    <property type="project" value="UniProtKB-UniRule"/>
</dbReference>
<feature type="compositionally biased region" description="Basic residues" evidence="10">
    <location>
        <begin position="552"/>
        <end position="561"/>
    </location>
</feature>
<dbReference type="InterPro" id="IPR031545">
    <property type="entry name" value="SRP72_TPR-like"/>
</dbReference>
<comment type="similarity">
    <text evidence="3 9">Belongs to the SRP72 family.</text>
</comment>
<evidence type="ECO:0000256" key="3">
    <source>
        <dbReference type="ARBA" id="ARBA00007676"/>
    </source>
</evidence>
<feature type="region of interest" description="Disordered" evidence="10">
    <location>
        <begin position="529"/>
        <end position="640"/>
    </location>
</feature>
<dbReference type="InParanoid" id="A0A1V8SFR6"/>
<comment type="function">
    <text evidence="9">Component of the signal recognition particle (SRP) complex, a ribonucleoprotein complex that mediates the cotranslational targeting of secretory and membrane proteins to the endoplasmic reticulum (ER).</text>
</comment>
<dbReference type="PANTHER" id="PTHR14094:SF9">
    <property type="entry name" value="SIGNAL RECOGNITION PARTICLE SUBUNIT SRP72"/>
    <property type="match status" value="1"/>
</dbReference>
<feature type="compositionally biased region" description="Low complexity" evidence="10">
    <location>
        <begin position="538"/>
        <end position="549"/>
    </location>
</feature>
<organism evidence="12 13">
    <name type="scientific">Cryoendolithus antarcticus</name>
    <dbReference type="NCBI Taxonomy" id="1507870"/>
    <lineage>
        <taxon>Eukaryota</taxon>
        <taxon>Fungi</taxon>
        <taxon>Dikarya</taxon>
        <taxon>Ascomycota</taxon>
        <taxon>Pezizomycotina</taxon>
        <taxon>Dothideomycetes</taxon>
        <taxon>Dothideomycetidae</taxon>
        <taxon>Cladosporiales</taxon>
        <taxon>Cladosporiaceae</taxon>
        <taxon>Cryoendolithus</taxon>
    </lineage>
</organism>
<evidence type="ECO:0000256" key="1">
    <source>
        <dbReference type="ARBA" id="ARBA00004240"/>
    </source>
</evidence>
<dbReference type="Pfam" id="PF17004">
    <property type="entry name" value="SRP_TPR_like"/>
    <property type="match status" value="1"/>
</dbReference>
<dbReference type="InterPro" id="IPR026270">
    <property type="entry name" value="SRP72"/>
</dbReference>
<dbReference type="Proteomes" id="UP000192596">
    <property type="component" value="Unassembled WGS sequence"/>
</dbReference>
<dbReference type="PANTHER" id="PTHR14094">
    <property type="entry name" value="SIGNAL RECOGNITION PARTICLE 72"/>
    <property type="match status" value="1"/>
</dbReference>
<name>A0A1V8SFR6_9PEZI</name>
<keyword evidence="13" id="KW-1185">Reference proteome</keyword>
<dbReference type="InterPro" id="IPR013699">
    <property type="entry name" value="Signal_recog_part_SRP72_RNA-bd"/>
</dbReference>
<dbReference type="FunCoup" id="A0A1V8SFR6">
    <property type="interactions" value="1726"/>
</dbReference>
<dbReference type="GO" id="GO:0005783">
    <property type="term" value="C:endoplasmic reticulum"/>
    <property type="evidence" value="ECO:0007669"/>
    <property type="project" value="UniProtKB-SubCell"/>
</dbReference>
<dbReference type="GO" id="GO:0005786">
    <property type="term" value="C:signal recognition particle, endoplasmic reticulum targeting"/>
    <property type="evidence" value="ECO:0007669"/>
    <property type="project" value="UniProtKB-UniRule"/>
</dbReference>
<evidence type="ECO:0000256" key="7">
    <source>
        <dbReference type="ARBA" id="ARBA00023135"/>
    </source>
</evidence>